<evidence type="ECO:0000313" key="2">
    <source>
        <dbReference type="EMBL" id="KAL2039721.1"/>
    </source>
</evidence>
<organism evidence="2 3">
    <name type="scientific">Stereocaulon virgatum</name>
    <dbReference type="NCBI Taxonomy" id="373712"/>
    <lineage>
        <taxon>Eukaryota</taxon>
        <taxon>Fungi</taxon>
        <taxon>Dikarya</taxon>
        <taxon>Ascomycota</taxon>
        <taxon>Pezizomycotina</taxon>
        <taxon>Lecanoromycetes</taxon>
        <taxon>OSLEUM clade</taxon>
        <taxon>Lecanoromycetidae</taxon>
        <taxon>Lecanorales</taxon>
        <taxon>Lecanorineae</taxon>
        <taxon>Stereocaulaceae</taxon>
        <taxon>Stereocaulon</taxon>
    </lineage>
</organism>
<keyword evidence="3" id="KW-1185">Reference proteome</keyword>
<dbReference type="Proteomes" id="UP001590950">
    <property type="component" value="Unassembled WGS sequence"/>
</dbReference>
<sequence length="285" mass="30656">MSENTKCFYPDGKPSIDTPCGKFNMSTCCGPGWDCLANGLCLLHGSATNFSTGSCTNLNWQNCQDFCYQNAYQGFGNVNHCLPHGNSWCCAGEQGWGGRPNCCDTNATTSLENRPLQTGASITLGSSTAALISPPSVVATSSSTFFTSSPTTSEAAISQNVVTPSQILVTPSQIPVTAPSNSASPQPTIQKINSKIKVGIGVPVALVLVLLAILTFLVFQNRRQKRRLLQLQSLRVDVPLRHKEIDHGLQELDITHYELAHPNAPQHEIAGNGIYESGQSRLRVH</sequence>
<feature type="transmembrane region" description="Helical" evidence="1">
    <location>
        <begin position="198"/>
        <end position="219"/>
    </location>
</feature>
<proteinExistence type="predicted"/>
<protein>
    <submittedName>
        <fullName evidence="2">Uncharacterized protein</fullName>
    </submittedName>
</protein>
<accession>A0ABR4A435</accession>
<evidence type="ECO:0000313" key="3">
    <source>
        <dbReference type="Proteomes" id="UP001590950"/>
    </source>
</evidence>
<reference evidence="2 3" key="1">
    <citation type="submission" date="2024-09" db="EMBL/GenBank/DDBJ databases">
        <title>Rethinking Asexuality: The Enigmatic Case of Functional Sexual Genes in Lepraria (Stereocaulaceae).</title>
        <authorList>
            <person name="Doellman M."/>
            <person name="Sun Y."/>
            <person name="Barcenas-Pena A."/>
            <person name="Lumbsch H.T."/>
            <person name="Grewe F."/>
        </authorList>
    </citation>
    <scope>NUCLEOTIDE SEQUENCE [LARGE SCALE GENOMIC DNA]</scope>
    <source>
        <strain evidence="2 3">Mercado 3170</strain>
    </source>
</reference>
<name>A0ABR4A435_9LECA</name>
<gene>
    <name evidence="2" type="ORF">N7G274_007580</name>
</gene>
<keyword evidence="1" id="KW-1133">Transmembrane helix</keyword>
<keyword evidence="1" id="KW-0472">Membrane</keyword>
<keyword evidence="1" id="KW-0812">Transmembrane</keyword>
<dbReference type="EMBL" id="JBEFKJ010000024">
    <property type="protein sequence ID" value="KAL2039721.1"/>
    <property type="molecule type" value="Genomic_DNA"/>
</dbReference>
<comment type="caution">
    <text evidence="2">The sequence shown here is derived from an EMBL/GenBank/DDBJ whole genome shotgun (WGS) entry which is preliminary data.</text>
</comment>
<evidence type="ECO:0000256" key="1">
    <source>
        <dbReference type="SAM" id="Phobius"/>
    </source>
</evidence>